<gene>
    <name evidence="1" type="ORF">J2X09_002895</name>
</gene>
<keyword evidence="2" id="KW-1185">Reference proteome</keyword>
<evidence type="ECO:0008006" key="3">
    <source>
        <dbReference type="Google" id="ProtNLM"/>
    </source>
</evidence>
<evidence type="ECO:0000313" key="2">
    <source>
        <dbReference type="Proteomes" id="UP001265550"/>
    </source>
</evidence>
<organism evidence="1 2">
    <name type="scientific">Hydrogenophaga laconesensis</name>
    <dbReference type="NCBI Taxonomy" id="1805971"/>
    <lineage>
        <taxon>Bacteria</taxon>
        <taxon>Pseudomonadati</taxon>
        <taxon>Pseudomonadota</taxon>
        <taxon>Betaproteobacteria</taxon>
        <taxon>Burkholderiales</taxon>
        <taxon>Comamonadaceae</taxon>
        <taxon>Hydrogenophaga</taxon>
    </lineage>
</organism>
<reference evidence="1 2" key="1">
    <citation type="submission" date="2023-07" db="EMBL/GenBank/DDBJ databases">
        <title>Sorghum-associated microbial communities from plants grown in Nebraska, USA.</title>
        <authorList>
            <person name="Schachtman D."/>
        </authorList>
    </citation>
    <scope>NUCLEOTIDE SEQUENCE [LARGE SCALE GENOMIC DNA]</scope>
    <source>
        <strain evidence="1 2">BE240</strain>
    </source>
</reference>
<sequence>MTTEQALVEKYGPLMTLLQVAELLDRSPEGLRITIRGNNALGRQLAMARVKIGRRVHFKAGLIARLIDCGCIEGAAA</sequence>
<dbReference type="Proteomes" id="UP001265550">
    <property type="component" value="Unassembled WGS sequence"/>
</dbReference>
<protein>
    <recommendedName>
        <fullName evidence="3">Plasmid-related protein</fullName>
    </recommendedName>
</protein>
<proteinExistence type="predicted"/>
<dbReference type="RefSeq" id="WP_204733951.1">
    <property type="nucleotide sequence ID" value="NZ_JAVDWE010000007.1"/>
</dbReference>
<name>A0ABU1VCF5_9BURK</name>
<accession>A0ABU1VCF5</accession>
<evidence type="ECO:0000313" key="1">
    <source>
        <dbReference type="EMBL" id="MDR7095151.1"/>
    </source>
</evidence>
<comment type="caution">
    <text evidence="1">The sequence shown here is derived from an EMBL/GenBank/DDBJ whole genome shotgun (WGS) entry which is preliminary data.</text>
</comment>
<dbReference type="EMBL" id="JAVDWE010000007">
    <property type="protein sequence ID" value="MDR7095151.1"/>
    <property type="molecule type" value="Genomic_DNA"/>
</dbReference>